<dbReference type="Gene3D" id="2.40.160.200">
    <property type="entry name" value="LURP1-related"/>
    <property type="match status" value="1"/>
</dbReference>
<comment type="similarity">
    <text evidence="1">Belongs to the LOR family.</text>
</comment>
<protein>
    <submittedName>
        <fullName evidence="3">Protein LURP-one-related 15</fullName>
    </submittedName>
</protein>
<feature type="region of interest" description="Disordered" evidence="2">
    <location>
        <begin position="81"/>
        <end position="132"/>
    </location>
</feature>
<dbReference type="InterPro" id="IPR007612">
    <property type="entry name" value="LOR"/>
</dbReference>
<organism evidence="3 4">
    <name type="scientific">Glycine soja</name>
    <name type="common">Wild soybean</name>
    <dbReference type="NCBI Taxonomy" id="3848"/>
    <lineage>
        <taxon>Eukaryota</taxon>
        <taxon>Viridiplantae</taxon>
        <taxon>Streptophyta</taxon>
        <taxon>Embryophyta</taxon>
        <taxon>Tracheophyta</taxon>
        <taxon>Spermatophyta</taxon>
        <taxon>Magnoliopsida</taxon>
        <taxon>eudicotyledons</taxon>
        <taxon>Gunneridae</taxon>
        <taxon>Pentapetalae</taxon>
        <taxon>rosids</taxon>
        <taxon>fabids</taxon>
        <taxon>Fabales</taxon>
        <taxon>Fabaceae</taxon>
        <taxon>Papilionoideae</taxon>
        <taxon>50 kb inversion clade</taxon>
        <taxon>NPAAA clade</taxon>
        <taxon>indigoferoid/millettioid clade</taxon>
        <taxon>Phaseoleae</taxon>
        <taxon>Glycine</taxon>
        <taxon>Glycine subgen. Soja</taxon>
    </lineage>
</organism>
<name>A0A445M2G5_GLYSO</name>
<gene>
    <name evidence="3" type="ORF">D0Y65_001414</name>
</gene>
<sequence>MTAHNRWQVFRGKSDQADDLIFNIQEHHMIQLKTKLDVFLAKNTEENDCDFRVKGTWSGISYVVYAVPSNNIIAQNHNHSNIPNPPSHTIDNNNNIDLTTHSTTKPKKNPKTRNRFRGGQGEKPETDGGKGKERAVVGRWILMHCDTVLVGLISSFKTRSGGGLLSREWFQNPRLSLCLSGIWTPWLCMARNTRVTTTTTARATTTLVDDSGLFKGEKMKMESRWRVVETEREKGEGGKVVRRILELGKALGMKYDGNEEILLRLWCPWN</sequence>
<keyword evidence="4" id="KW-1185">Reference proteome</keyword>
<feature type="compositionally biased region" description="Low complexity" evidence="2">
    <location>
        <begin position="81"/>
        <end position="97"/>
    </location>
</feature>
<evidence type="ECO:0000313" key="4">
    <source>
        <dbReference type="Proteomes" id="UP000289340"/>
    </source>
</evidence>
<dbReference type="AlphaFoldDB" id="A0A445M2G5"/>
<feature type="compositionally biased region" description="Basic residues" evidence="2">
    <location>
        <begin position="104"/>
        <end position="116"/>
    </location>
</feature>
<accession>A0A445M2G5</accession>
<dbReference type="Proteomes" id="UP000289340">
    <property type="component" value="Chromosome 1"/>
</dbReference>
<dbReference type="Pfam" id="PF04525">
    <property type="entry name" value="LOR"/>
    <property type="match status" value="1"/>
</dbReference>
<comment type="caution">
    <text evidence="3">The sequence shown here is derived from an EMBL/GenBank/DDBJ whole genome shotgun (WGS) entry which is preliminary data.</text>
</comment>
<dbReference type="InterPro" id="IPR038595">
    <property type="entry name" value="LOR_sf"/>
</dbReference>
<dbReference type="InterPro" id="IPR025659">
    <property type="entry name" value="Tubby-like_C"/>
</dbReference>
<reference evidence="3 4" key="1">
    <citation type="submission" date="2018-09" db="EMBL/GenBank/DDBJ databases">
        <title>A high-quality reference genome of wild soybean provides a powerful tool to mine soybean genomes.</title>
        <authorList>
            <person name="Xie M."/>
            <person name="Chung C.Y.L."/>
            <person name="Li M.-W."/>
            <person name="Wong F.-L."/>
            <person name="Chan T.-F."/>
            <person name="Lam H.-M."/>
        </authorList>
    </citation>
    <scope>NUCLEOTIDE SEQUENCE [LARGE SCALE GENOMIC DNA]</scope>
    <source>
        <strain evidence="4">cv. W05</strain>
        <tissue evidence="3">Hypocotyl of etiolated seedlings</tissue>
    </source>
</reference>
<dbReference type="PANTHER" id="PTHR31087">
    <property type="match status" value="1"/>
</dbReference>
<evidence type="ECO:0000256" key="2">
    <source>
        <dbReference type="SAM" id="MobiDB-lite"/>
    </source>
</evidence>
<dbReference type="PANTHER" id="PTHR31087:SF58">
    <property type="entry name" value="OS07G0230700 PROTEIN"/>
    <property type="match status" value="1"/>
</dbReference>
<feature type="compositionally biased region" description="Basic and acidic residues" evidence="2">
    <location>
        <begin position="120"/>
        <end position="132"/>
    </location>
</feature>
<evidence type="ECO:0000313" key="3">
    <source>
        <dbReference type="EMBL" id="RZC29805.1"/>
    </source>
</evidence>
<dbReference type="SUPFAM" id="SSF54518">
    <property type="entry name" value="Tubby C-terminal domain-like"/>
    <property type="match status" value="1"/>
</dbReference>
<dbReference type="EMBL" id="QZWG01000001">
    <property type="protein sequence ID" value="RZC29805.1"/>
    <property type="molecule type" value="Genomic_DNA"/>
</dbReference>
<proteinExistence type="inferred from homology"/>
<evidence type="ECO:0000256" key="1">
    <source>
        <dbReference type="ARBA" id="ARBA00005437"/>
    </source>
</evidence>